<name>A0ABU2XNJ9_9ACTN</name>
<comment type="caution">
    <text evidence="3">The sequence shown here is derived from an EMBL/GenBank/DDBJ whole genome shotgun (WGS) entry which is preliminary data.</text>
</comment>
<reference evidence="3" key="1">
    <citation type="submission" date="2024-05" db="EMBL/GenBank/DDBJ databases">
        <title>30 novel species of actinomycetes from the DSMZ collection.</title>
        <authorList>
            <person name="Nouioui I."/>
        </authorList>
    </citation>
    <scope>NUCLEOTIDE SEQUENCE</scope>
    <source>
        <strain evidence="3">DSM 41529</strain>
    </source>
</reference>
<evidence type="ECO:0000256" key="1">
    <source>
        <dbReference type="SAM" id="MobiDB-lite"/>
    </source>
</evidence>
<dbReference type="RefSeq" id="WP_311727553.1">
    <property type="nucleotide sequence ID" value="NZ_JAVRFD010000017.1"/>
</dbReference>
<dbReference type="EMBL" id="JAVRFD010000017">
    <property type="protein sequence ID" value="MDT0547050.1"/>
    <property type="molecule type" value="Genomic_DNA"/>
</dbReference>
<organism evidence="3 4">
    <name type="scientific">Streptomyces lonegramiae</name>
    <dbReference type="NCBI Taxonomy" id="3075524"/>
    <lineage>
        <taxon>Bacteria</taxon>
        <taxon>Bacillati</taxon>
        <taxon>Actinomycetota</taxon>
        <taxon>Actinomycetes</taxon>
        <taxon>Kitasatosporales</taxon>
        <taxon>Streptomycetaceae</taxon>
        <taxon>Streptomyces</taxon>
    </lineage>
</organism>
<keyword evidence="4" id="KW-1185">Reference proteome</keyword>
<gene>
    <name evidence="3" type="ORF">RND15_30745</name>
</gene>
<dbReference type="Gene3D" id="3.40.50.1950">
    <property type="entry name" value="Flavin prenyltransferase-like"/>
    <property type="match status" value="1"/>
</dbReference>
<dbReference type="Proteomes" id="UP001180754">
    <property type="component" value="Unassembled WGS sequence"/>
</dbReference>
<protein>
    <submittedName>
        <fullName evidence="3">Flavoprotein</fullName>
    </submittedName>
</protein>
<evidence type="ECO:0000259" key="2">
    <source>
        <dbReference type="Pfam" id="PF02441"/>
    </source>
</evidence>
<dbReference type="PANTHER" id="PTHR14359">
    <property type="entry name" value="HOMO-OLIGOMERIC FLAVIN CONTAINING CYS DECARBOXYLASE FAMILY"/>
    <property type="match status" value="1"/>
</dbReference>
<proteinExistence type="predicted"/>
<dbReference type="Pfam" id="PF02441">
    <property type="entry name" value="Flavoprotein"/>
    <property type="match status" value="1"/>
</dbReference>
<dbReference type="InterPro" id="IPR003382">
    <property type="entry name" value="Flavoprotein"/>
</dbReference>
<dbReference type="SUPFAM" id="SSF52507">
    <property type="entry name" value="Homo-oligomeric flavin-containing Cys decarboxylases, HFCD"/>
    <property type="match status" value="1"/>
</dbReference>
<sequence>MPEPQDEAVTQPSSARPAPGRGLPGVTLERGRVLFVSSGAIGVTALPEWAMALRFRYGWSVRVCLTYSADRLVSRSALAAVTQAPVEGPDWSTERGVVPHQELAEWPDLVIAAPATTNFVAKCAAGMADSLALTTVLCTRAPVLIAPSIPENALARPAVQRNLRLLKEDGYHVVPMSPAVSAHRGTVSPSGMPGLPAILNTAARVLDKRGHSGAVDAKKQPVA</sequence>
<feature type="region of interest" description="Disordered" evidence="1">
    <location>
        <begin position="1"/>
        <end position="24"/>
    </location>
</feature>
<dbReference type="InterPro" id="IPR036551">
    <property type="entry name" value="Flavin_trans-like"/>
</dbReference>
<evidence type="ECO:0000313" key="3">
    <source>
        <dbReference type="EMBL" id="MDT0547050.1"/>
    </source>
</evidence>
<feature type="domain" description="Flavoprotein" evidence="2">
    <location>
        <begin position="32"/>
        <end position="186"/>
    </location>
</feature>
<accession>A0ABU2XNJ9</accession>
<dbReference type="PANTHER" id="PTHR14359:SF6">
    <property type="entry name" value="PHOSPHOPANTOTHENOYLCYSTEINE DECARBOXYLASE"/>
    <property type="match status" value="1"/>
</dbReference>
<evidence type="ECO:0000313" key="4">
    <source>
        <dbReference type="Proteomes" id="UP001180754"/>
    </source>
</evidence>